<dbReference type="Gene3D" id="3.30.10.20">
    <property type="match status" value="1"/>
</dbReference>
<dbReference type="AlphaFoldDB" id="A0A0B5IHL0"/>
<accession>A0A0B5IHL0</accession>
<dbReference type="PROSITE" id="PS51178">
    <property type="entry name" value="PASTA"/>
    <property type="match status" value="1"/>
</dbReference>
<feature type="compositionally biased region" description="Gly residues" evidence="1">
    <location>
        <begin position="19"/>
        <end position="29"/>
    </location>
</feature>
<evidence type="ECO:0000313" key="4">
    <source>
        <dbReference type="Proteomes" id="UP000031774"/>
    </source>
</evidence>
<dbReference type="STRING" id="362257.SVTN_29075"/>
<gene>
    <name evidence="3" type="ORF">SVTN_29075</name>
</gene>
<evidence type="ECO:0000313" key="3">
    <source>
        <dbReference type="EMBL" id="AJF67824.1"/>
    </source>
</evidence>
<reference evidence="3 4" key="1">
    <citation type="submission" date="2014-12" db="EMBL/GenBank/DDBJ databases">
        <title>Complete genome sequence of Streptomyces vietnamensis strain GIMV4.0001, a genetic manipulable producer of the benzoisochromanequinone antibiotic granaticin.</title>
        <authorList>
            <person name="Deng M.R."/>
            <person name="Guo J."/>
            <person name="Ma L.Y."/>
            <person name="Feng G.D."/>
            <person name="Mo C.Y."/>
            <person name="Zhu H.H."/>
        </authorList>
    </citation>
    <scope>NUCLEOTIDE SEQUENCE [LARGE SCALE GENOMIC DNA]</scope>
    <source>
        <strain evidence="4">GIMV4.0001</strain>
    </source>
</reference>
<feature type="region of interest" description="Disordered" evidence="1">
    <location>
        <begin position="19"/>
        <end position="66"/>
    </location>
</feature>
<proteinExistence type="predicted"/>
<evidence type="ECO:0000256" key="1">
    <source>
        <dbReference type="SAM" id="MobiDB-lite"/>
    </source>
</evidence>
<dbReference type="InterPro" id="IPR005543">
    <property type="entry name" value="PASTA_dom"/>
</dbReference>
<name>A0A0B5IHL0_9ACTN</name>
<dbReference type="HOGENOM" id="CLU_1085485_0_0_11"/>
<organism evidence="3 4">
    <name type="scientific">Streptomyces vietnamensis</name>
    <dbReference type="NCBI Taxonomy" id="362257"/>
    <lineage>
        <taxon>Bacteria</taxon>
        <taxon>Bacillati</taxon>
        <taxon>Actinomycetota</taxon>
        <taxon>Actinomycetes</taxon>
        <taxon>Kitasatosporales</taxon>
        <taxon>Streptomycetaceae</taxon>
        <taxon>Streptomyces</taxon>
    </lineage>
</organism>
<sequence>MVVVLAGLLFVLSRFGDGGGDRGGGGGGSSEQKAVPPKASVTVSASARPKPSGPPSLVGKRLKDAKEQASAAGFDVVSHDASDQDARQWDVGGWKVCFQGSAGQRNGGRPVLDLGVVRTEAPCPAADGEKIPWPAMPAVTGMTFGRAGEALGPIGFRKVEPESAYSDVELPGVADPWKVCFQDPEPGKTVENPQFGTVYLKLAPPDAVCPERPYAVLHPS</sequence>
<dbReference type="RefSeq" id="WP_041131753.1">
    <property type="nucleotide sequence ID" value="NZ_CP010407.1"/>
</dbReference>
<dbReference type="KEGG" id="svt:SVTN_29075"/>
<dbReference type="Proteomes" id="UP000031774">
    <property type="component" value="Chromosome"/>
</dbReference>
<evidence type="ECO:0000259" key="2">
    <source>
        <dbReference type="PROSITE" id="PS51178"/>
    </source>
</evidence>
<dbReference type="CDD" id="cd06577">
    <property type="entry name" value="PASTA_pknB"/>
    <property type="match status" value="1"/>
</dbReference>
<keyword evidence="4" id="KW-1185">Reference proteome</keyword>
<protein>
    <recommendedName>
        <fullName evidence="2">PASTA domain-containing protein</fullName>
    </recommendedName>
</protein>
<feature type="domain" description="PASTA" evidence="2">
    <location>
        <begin position="130"/>
        <end position="204"/>
    </location>
</feature>
<dbReference type="EMBL" id="CP010407">
    <property type="protein sequence ID" value="AJF67824.1"/>
    <property type="molecule type" value="Genomic_DNA"/>
</dbReference>